<comment type="similarity">
    <text evidence="2">Belongs to the EamA transporter family.</text>
</comment>
<dbReference type="Gene3D" id="1.10.3730.20">
    <property type="match status" value="1"/>
</dbReference>
<feature type="transmembrane region" description="Helical" evidence="8">
    <location>
        <begin position="9"/>
        <end position="27"/>
    </location>
</feature>
<evidence type="ECO:0000256" key="7">
    <source>
        <dbReference type="ARBA" id="ARBA00023136"/>
    </source>
</evidence>
<dbReference type="InterPro" id="IPR004626">
    <property type="entry name" value="RarD"/>
</dbReference>
<comment type="subcellular location">
    <subcellularLocation>
        <location evidence="1">Cell membrane</location>
        <topology evidence="1">Multi-pass membrane protein</topology>
    </subcellularLocation>
</comment>
<evidence type="ECO:0000256" key="3">
    <source>
        <dbReference type="ARBA" id="ARBA00022448"/>
    </source>
</evidence>
<dbReference type="EMBL" id="LK996017">
    <property type="protein sequence ID" value="CDX01151.1"/>
    <property type="molecule type" value="Genomic_DNA"/>
</dbReference>
<feature type="transmembrane region" description="Helical" evidence="8">
    <location>
        <begin position="39"/>
        <end position="56"/>
    </location>
</feature>
<evidence type="ECO:0000256" key="1">
    <source>
        <dbReference type="ARBA" id="ARBA00004651"/>
    </source>
</evidence>
<evidence type="ECO:0000256" key="2">
    <source>
        <dbReference type="ARBA" id="ARBA00007362"/>
    </source>
</evidence>
<keyword evidence="6 8" id="KW-1133">Transmembrane helix</keyword>
<accession>A0A098AZV4</accession>
<feature type="domain" description="EamA" evidence="9">
    <location>
        <begin position="8"/>
        <end position="144"/>
    </location>
</feature>
<dbReference type="SUPFAM" id="SSF103481">
    <property type="entry name" value="Multidrug resistance efflux transporter EmrE"/>
    <property type="match status" value="2"/>
</dbReference>
<evidence type="ECO:0000259" key="9">
    <source>
        <dbReference type="Pfam" id="PF00892"/>
    </source>
</evidence>
<protein>
    <submittedName>
        <fullName evidence="10">Protein RarD</fullName>
    </submittedName>
</protein>
<feature type="transmembrane region" description="Helical" evidence="8">
    <location>
        <begin position="150"/>
        <end position="167"/>
    </location>
</feature>
<dbReference type="PANTHER" id="PTHR22911:SF137">
    <property type="entry name" value="SOLUTE CARRIER FAMILY 35 MEMBER G2-RELATED"/>
    <property type="match status" value="1"/>
</dbReference>
<dbReference type="PANTHER" id="PTHR22911">
    <property type="entry name" value="ACYL-MALONYL CONDENSING ENZYME-RELATED"/>
    <property type="match status" value="1"/>
</dbReference>
<dbReference type="AlphaFoldDB" id="A0A098AZV4"/>
<feature type="transmembrane region" description="Helical" evidence="8">
    <location>
        <begin position="208"/>
        <end position="230"/>
    </location>
</feature>
<feature type="transmembrane region" description="Helical" evidence="8">
    <location>
        <begin position="267"/>
        <end position="285"/>
    </location>
</feature>
<gene>
    <name evidence="10" type="ORF">DPCES_1264</name>
</gene>
<feature type="transmembrane region" description="Helical" evidence="8">
    <location>
        <begin position="105"/>
        <end position="121"/>
    </location>
</feature>
<keyword evidence="4" id="KW-1003">Cell membrane</keyword>
<evidence type="ECO:0000256" key="8">
    <source>
        <dbReference type="SAM" id="Phobius"/>
    </source>
</evidence>
<dbReference type="RefSeq" id="WP_208925421.1">
    <property type="nucleotide sequence ID" value="NZ_JAYFNZ010000003.1"/>
</dbReference>
<organism evidence="10">
    <name type="scientific">Desulfitobacterium hafniense</name>
    <name type="common">Desulfitobacterium frappieri</name>
    <dbReference type="NCBI Taxonomy" id="49338"/>
    <lineage>
        <taxon>Bacteria</taxon>
        <taxon>Bacillati</taxon>
        <taxon>Bacillota</taxon>
        <taxon>Clostridia</taxon>
        <taxon>Eubacteriales</taxon>
        <taxon>Desulfitobacteriaceae</taxon>
        <taxon>Desulfitobacterium</taxon>
    </lineage>
</organism>
<dbReference type="PATRIC" id="fig|49338.4.peg.1371"/>
<keyword evidence="7 8" id="KW-0472">Membrane</keyword>
<dbReference type="InterPro" id="IPR000620">
    <property type="entry name" value="EamA_dom"/>
</dbReference>
<dbReference type="InterPro" id="IPR037185">
    <property type="entry name" value="EmrE-like"/>
</dbReference>
<name>A0A098AZV4_DESHA</name>
<feature type="transmembrane region" description="Helical" evidence="8">
    <location>
        <begin position="242"/>
        <end position="261"/>
    </location>
</feature>
<evidence type="ECO:0000313" key="10">
    <source>
        <dbReference type="EMBL" id="CDX01151.1"/>
    </source>
</evidence>
<evidence type="ECO:0000256" key="6">
    <source>
        <dbReference type="ARBA" id="ARBA00022989"/>
    </source>
</evidence>
<evidence type="ECO:0000256" key="4">
    <source>
        <dbReference type="ARBA" id="ARBA00022475"/>
    </source>
</evidence>
<feature type="transmembrane region" description="Helical" evidence="8">
    <location>
        <begin position="128"/>
        <end position="144"/>
    </location>
</feature>
<feature type="transmembrane region" description="Helical" evidence="8">
    <location>
        <begin position="76"/>
        <end position="93"/>
    </location>
</feature>
<dbReference type="Pfam" id="PF00892">
    <property type="entry name" value="EamA"/>
    <property type="match status" value="1"/>
</dbReference>
<feature type="transmembrane region" description="Helical" evidence="8">
    <location>
        <begin position="176"/>
        <end position="196"/>
    </location>
</feature>
<keyword evidence="5 8" id="KW-0812">Transmembrane</keyword>
<dbReference type="NCBIfam" id="TIGR00688">
    <property type="entry name" value="rarD"/>
    <property type="match status" value="1"/>
</dbReference>
<reference evidence="10" key="1">
    <citation type="submission" date="2014-07" db="EMBL/GenBank/DDBJ databases">
        <authorList>
            <person name="Hornung V.Bastian."/>
        </authorList>
    </citation>
    <scope>NUCLEOTIDE SEQUENCE</scope>
    <source>
        <strain evidence="10">PCE-S</strain>
    </source>
</reference>
<proteinExistence type="inferred from homology"/>
<evidence type="ECO:0000256" key="5">
    <source>
        <dbReference type="ARBA" id="ARBA00022692"/>
    </source>
</evidence>
<keyword evidence="3" id="KW-0813">Transport</keyword>
<dbReference type="GO" id="GO:0005886">
    <property type="term" value="C:plasma membrane"/>
    <property type="evidence" value="ECO:0007669"/>
    <property type="project" value="UniProtKB-SubCell"/>
</dbReference>
<sequence>MEGKSSKTGVLSALAAYTAWGLLPIYWKTLQSVPAQEILAHRITWSFVFVALLVLYKKQWGKIRSVLRDRSKVLGLLLSALLVTSNWYIYIWAVNSNRVVEASLGYYFNPLIVVLMGIMVLGERIDRWQIASIVLACVGVLILALEYGKIPWISLGLATTFALYGLAKRLVAVDSLLGLTLETAVVTPIAIIYLWTAGANSGGTISHFGVPTLLLLMGAGIVTAIPLLWFAHAAKNVPFTTIGFIQYLSPTLSLVLGVFVYHEEFTSTHALSFGFIWLALAVYSVSRIVVFRKANLGVAHSLQGK</sequence>